<evidence type="ECO:0000256" key="4">
    <source>
        <dbReference type="RuleBase" id="RU000304"/>
    </source>
</evidence>
<sequence>MRPDLREVYKKKAHEGYAANRDKKSKCQASRRILRKPEPALDEMNKDKKDMVQWMDSVPFTLSEPVEPGSLLGSGTYGQVYLCNWLGSKLALKVPHRSSDEAKMDNPPASDSPVSEAFRTADLAREGALMKQLSGHPNIAHAYQLVSLPGGAVGMLMEVAEVNLLQHCLMLKNSEEPWSDMKFQVWKLFRQVLAGLAHIQAKKILHCDLKTNNILVFAEHRRAAIADFGLSRQVNSSGQVIVYGNAVYAKGYRPVECQVAGDKKVTVGLKADTWALASIAWDCFAFSA</sequence>
<keyword evidence="7" id="KW-0418">Kinase</keyword>
<dbReference type="Proteomes" id="UP001642464">
    <property type="component" value="Unassembled WGS sequence"/>
</dbReference>
<dbReference type="EMBL" id="CAXAMM010040838">
    <property type="protein sequence ID" value="CAK9095742.1"/>
    <property type="molecule type" value="Genomic_DNA"/>
</dbReference>
<reference evidence="7 8" key="1">
    <citation type="submission" date="2024-02" db="EMBL/GenBank/DDBJ databases">
        <authorList>
            <person name="Chen Y."/>
            <person name="Shah S."/>
            <person name="Dougan E. K."/>
            <person name="Thang M."/>
            <person name="Chan C."/>
        </authorList>
    </citation>
    <scope>NUCLEOTIDE SEQUENCE [LARGE SCALE GENOMIC DNA]</scope>
</reference>
<dbReference type="InterPro" id="IPR017441">
    <property type="entry name" value="Protein_kinase_ATP_BS"/>
</dbReference>
<evidence type="ECO:0000259" key="6">
    <source>
        <dbReference type="PROSITE" id="PS50011"/>
    </source>
</evidence>
<protein>
    <submittedName>
        <fullName evidence="7">Testis-specific serine/threonine-protein kinase 6 (TSK-6) (TSSK-6) (Testis-specific kinase 6) (Serine/threonine-protein kinase SSTK) (Small serine/threonine kinase)</fullName>
    </submittedName>
</protein>
<dbReference type="Pfam" id="PF00069">
    <property type="entry name" value="Pkinase"/>
    <property type="match status" value="1"/>
</dbReference>
<keyword evidence="4" id="KW-0723">Serine/threonine-protein kinase</keyword>
<dbReference type="InterPro" id="IPR008271">
    <property type="entry name" value="Ser/Thr_kinase_AS"/>
</dbReference>
<feature type="binding site" evidence="3">
    <location>
        <position position="93"/>
    </location>
    <ligand>
        <name>ATP</name>
        <dbReference type="ChEBI" id="CHEBI:30616"/>
    </ligand>
</feature>
<dbReference type="PANTHER" id="PTHR48011:SF18">
    <property type="entry name" value="MITOGEN-ACTIVATED PROTEIN KINASE KINASE KINASE 19-RELATED"/>
    <property type="match status" value="1"/>
</dbReference>
<evidence type="ECO:0000313" key="8">
    <source>
        <dbReference type="Proteomes" id="UP001642464"/>
    </source>
</evidence>
<dbReference type="SMART" id="SM00220">
    <property type="entry name" value="S_TKc"/>
    <property type="match status" value="1"/>
</dbReference>
<dbReference type="SUPFAM" id="SSF56112">
    <property type="entry name" value="Protein kinase-like (PK-like)"/>
    <property type="match status" value="1"/>
</dbReference>
<dbReference type="PROSITE" id="PS50011">
    <property type="entry name" value="PROTEIN_KINASE_DOM"/>
    <property type="match status" value="1"/>
</dbReference>
<comment type="similarity">
    <text evidence="4">Belongs to the protein kinase superfamily.</text>
</comment>
<keyword evidence="2 3" id="KW-0067">ATP-binding</keyword>
<feature type="region of interest" description="Disordered" evidence="5">
    <location>
        <begin position="1"/>
        <end position="29"/>
    </location>
</feature>
<feature type="compositionally biased region" description="Basic and acidic residues" evidence="5">
    <location>
        <begin position="1"/>
        <end position="10"/>
    </location>
</feature>
<keyword evidence="1 3" id="KW-0547">Nucleotide-binding</keyword>
<evidence type="ECO:0000313" key="7">
    <source>
        <dbReference type="EMBL" id="CAK9095742.1"/>
    </source>
</evidence>
<evidence type="ECO:0000256" key="1">
    <source>
        <dbReference type="ARBA" id="ARBA00022741"/>
    </source>
</evidence>
<organism evidence="7 8">
    <name type="scientific">Durusdinium trenchii</name>
    <dbReference type="NCBI Taxonomy" id="1381693"/>
    <lineage>
        <taxon>Eukaryota</taxon>
        <taxon>Sar</taxon>
        <taxon>Alveolata</taxon>
        <taxon>Dinophyceae</taxon>
        <taxon>Suessiales</taxon>
        <taxon>Symbiodiniaceae</taxon>
        <taxon>Durusdinium</taxon>
    </lineage>
</organism>
<feature type="domain" description="Protein kinase" evidence="6">
    <location>
        <begin position="66"/>
        <end position="288"/>
    </location>
</feature>
<dbReference type="PROSITE" id="PS00108">
    <property type="entry name" value="PROTEIN_KINASE_ST"/>
    <property type="match status" value="1"/>
</dbReference>
<dbReference type="PANTHER" id="PTHR48011">
    <property type="entry name" value="CCR4-NOT TRANSCRIPTIONAL COMPLEX SUBUNIT CAF120-RELATED"/>
    <property type="match status" value="1"/>
</dbReference>
<gene>
    <name evidence="7" type="ORF">SCF082_LOCUS44962</name>
</gene>
<proteinExistence type="inferred from homology"/>
<evidence type="ECO:0000256" key="3">
    <source>
        <dbReference type="PROSITE-ProRule" id="PRU10141"/>
    </source>
</evidence>
<feature type="non-terminal residue" evidence="7">
    <location>
        <position position="288"/>
    </location>
</feature>
<keyword evidence="7" id="KW-0808">Transferase</keyword>
<dbReference type="GO" id="GO:0016301">
    <property type="term" value="F:kinase activity"/>
    <property type="evidence" value="ECO:0007669"/>
    <property type="project" value="UniProtKB-KW"/>
</dbReference>
<dbReference type="CDD" id="cd00180">
    <property type="entry name" value="PKc"/>
    <property type="match status" value="1"/>
</dbReference>
<dbReference type="PROSITE" id="PS00107">
    <property type="entry name" value="PROTEIN_KINASE_ATP"/>
    <property type="match status" value="1"/>
</dbReference>
<dbReference type="Gene3D" id="1.10.510.10">
    <property type="entry name" value="Transferase(Phosphotransferase) domain 1"/>
    <property type="match status" value="1"/>
</dbReference>
<keyword evidence="8" id="KW-1185">Reference proteome</keyword>
<dbReference type="InterPro" id="IPR052751">
    <property type="entry name" value="Plant_MAPKKK"/>
</dbReference>
<evidence type="ECO:0000256" key="2">
    <source>
        <dbReference type="ARBA" id="ARBA00022840"/>
    </source>
</evidence>
<evidence type="ECO:0000256" key="5">
    <source>
        <dbReference type="SAM" id="MobiDB-lite"/>
    </source>
</evidence>
<dbReference type="InterPro" id="IPR011009">
    <property type="entry name" value="Kinase-like_dom_sf"/>
</dbReference>
<name>A0ABP0R595_9DINO</name>
<accession>A0ABP0R595</accession>
<dbReference type="InterPro" id="IPR000719">
    <property type="entry name" value="Prot_kinase_dom"/>
</dbReference>
<comment type="caution">
    <text evidence="7">The sequence shown here is derived from an EMBL/GenBank/DDBJ whole genome shotgun (WGS) entry which is preliminary data.</text>
</comment>